<dbReference type="STRING" id="65489.A0A0D3FL88"/>
<keyword evidence="3" id="KW-1185">Reference proteome</keyword>
<dbReference type="PaxDb" id="65489-OBART03G25920.1"/>
<accession>A0A0D3FL88</accession>
<organism evidence="2">
    <name type="scientific">Oryza barthii</name>
    <dbReference type="NCBI Taxonomy" id="65489"/>
    <lineage>
        <taxon>Eukaryota</taxon>
        <taxon>Viridiplantae</taxon>
        <taxon>Streptophyta</taxon>
        <taxon>Embryophyta</taxon>
        <taxon>Tracheophyta</taxon>
        <taxon>Spermatophyta</taxon>
        <taxon>Magnoliopsida</taxon>
        <taxon>Liliopsida</taxon>
        <taxon>Poales</taxon>
        <taxon>Poaceae</taxon>
        <taxon>BOP clade</taxon>
        <taxon>Oryzoideae</taxon>
        <taxon>Oryzeae</taxon>
        <taxon>Oryzinae</taxon>
        <taxon>Oryza</taxon>
    </lineage>
</organism>
<evidence type="ECO:0000256" key="1">
    <source>
        <dbReference type="SAM" id="MobiDB-lite"/>
    </source>
</evidence>
<feature type="region of interest" description="Disordered" evidence="1">
    <location>
        <begin position="1"/>
        <end position="26"/>
    </location>
</feature>
<evidence type="ECO:0000313" key="3">
    <source>
        <dbReference type="Proteomes" id="UP000026960"/>
    </source>
</evidence>
<feature type="region of interest" description="Disordered" evidence="1">
    <location>
        <begin position="44"/>
        <end position="125"/>
    </location>
</feature>
<dbReference type="Proteomes" id="UP000026960">
    <property type="component" value="Chromosome 3"/>
</dbReference>
<dbReference type="AlphaFoldDB" id="A0A0D3FL88"/>
<name>A0A0D3FL88_9ORYZ</name>
<feature type="compositionally biased region" description="Low complexity" evidence="1">
    <location>
        <begin position="58"/>
        <end position="68"/>
    </location>
</feature>
<dbReference type="HOGENOM" id="CLU_1306522_0_0_1"/>
<dbReference type="Gramene" id="OBART03G25920.1">
    <property type="protein sequence ID" value="OBART03G25920.1"/>
    <property type="gene ID" value="OBART03G25920"/>
</dbReference>
<reference evidence="2" key="2">
    <citation type="submission" date="2015-03" db="UniProtKB">
        <authorList>
            <consortium name="EnsemblPlants"/>
        </authorList>
    </citation>
    <scope>IDENTIFICATION</scope>
</reference>
<feature type="compositionally biased region" description="Basic residues" evidence="1">
    <location>
        <begin position="103"/>
        <end position="117"/>
    </location>
</feature>
<sequence length="211" mass="22936">MSASRPTRMRFECPKMATGSWRKRGRMKLGDDAASVLWSEWHHPPSHASRLARRRHPQPSSSFSSLPSEFAGHTAPDPLNPKLAGHSVARFTPVEGEPEERGRHRGNRGRRLRRPCRAGRGGGGEALEPSLSNGCRCGCTAAGGRWAEEACDNVGCRRLLPVALSNQIRYGSPSLSSLHGYTLSLHHQATTMMEESGTLDGDGSSIRCDVA</sequence>
<evidence type="ECO:0000313" key="2">
    <source>
        <dbReference type="EnsemblPlants" id="OBART03G25920.1"/>
    </source>
</evidence>
<protein>
    <submittedName>
        <fullName evidence="2">Uncharacterized protein</fullName>
    </submittedName>
</protein>
<reference evidence="2" key="1">
    <citation type="journal article" date="2009" name="Rice">
        <title>De Novo Next Generation Sequencing of Plant Genomes.</title>
        <authorList>
            <person name="Rounsley S."/>
            <person name="Marri P.R."/>
            <person name="Yu Y."/>
            <person name="He R."/>
            <person name="Sisneros N."/>
            <person name="Goicoechea J.L."/>
            <person name="Lee S.J."/>
            <person name="Angelova A."/>
            <person name="Kudrna D."/>
            <person name="Luo M."/>
            <person name="Affourtit J."/>
            <person name="Desany B."/>
            <person name="Knight J."/>
            <person name="Niazi F."/>
            <person name="Egholm M."/>
            <person name="Wing R.A."/>
        </authorList>
    </citation>
    <scope>NUCLEOTIDE SEQUENCE [LARGE SCALE GENOMIC DNA]</scope>
    <source>
        <strain evidence="2">cv. IRGC 105608</strain>
    </source>
</reference>
<dbReference type="EnsemblPlants" id="OBART03G25920.1">
    <property type="protein sequence ID" value="OBART03G25920.1"/>
    <property type="gene ID" value="OBART03G25920"/>
</dbReference>
<proteinExistence type="predicted"/>